<sequence length="91" mass="10699">MPTLIGNMSIKSNEDYERQRNKQVAGMRSMLDYTMGVLIIFVGVFLIVRNKFDLALNKRFPPDIIDLLLGILFVIYGAWRVYRGYKKNYFK</sequence>
<dbReference type="Proteomes" id="UP000077667">
    <property type="component" value="Chromosome"/>
</dbReference>
<feature type="transmembrane region" description="Helical" evidence="1">
    <location>
        <begin position="64"/>
        <end position="82"/>
    </location>
</feature>
<feature type="transmembrane region" description="Helical" evidence="1">
    <location>
        <begin position="30"/>
        <end position="48"/>
    </location>
</feature>
<accession>A0A1A9IBA5</accession>
<dbReference type="EMBL" id="CP015772">
    <property type="protein sequence ID" value="ANH84012.1"/>
    <property type="molecule type" value="Genomic_DNA"/>
</dbReference>
<proteinExistence type="predicted"/>
<dbReference type="AlphaFoldDB" id="A0A1A9IBA5"/>
<keyword evidence="1" id="KW-0812">Transmembrane</keyword>
<evidence type="ECO:0000313" key="3">
    <source>
        <dbReference type="Proteomes" id="UP000077667"/>
    </source>
</evidence>
<keyword evidence="3" id="KW-1185">Reference proteome</keyword>
<dbReference type="STRING" id="1176587.A8C56_16585"/>
<reference evidence="2 3" key="1">
    <citation type="submission" date="2016-05" db="EMBL/GenBank/DDBJ databases">
        <title>Niabella ginsenosidivorans BS26 whole genome sequencing.</title>
        <authorList>
            <person name="Im W.T."/>
            <person name="Siddiqi M.Z."/>
        </authorList>
    </citation>
    <scope>NUCLEOTIDE SEQUENCE [LARGE SCALE GENOMIC DNA]</scope>
    <source>
        <strain evidence="2 3">BS26</strain>
    </source>
</reference>
<keyword evidence="1" id="KW-0472">Membrane</keyword>
<evidence type="ECO:0000313" key="2">
    <source>
        <dbReference type="EMBL" id="ANH84012.1"/>
    </source>
</evidence>
<name>A0A1A9IBA5_9BACT</name>
<keyword evidence="1" id="KW-1133">Transmembrane helix</keyword>
<organism evidence="2 3">
    <name type="scientific">Niabella ginsenosidivorans</name>
    <dbReference type="NCBI Taxonomy" id="1176587"/>
    <lineage>
        <taxon>Bacteria</taxon>
        <taxon>Pseudomonadati</taxon>
        <taxon>Bacteroidota</taxon>
        <taxon>Chitinophagia</taxon>
        <taxon>Chitinophagales</taxon>
        <taxon>Chitinophagaceae</taxon>
        <taxon>Niabella</taxon>
    </lineage>
</organism>
<protein>
    <submittedName>
        <fullName evidence="2">Uncharacterized protein</fullName>
    </submittedName>
</protein>
<dbReference type="KEGG" id="nia:A8C56_16585"/>
<gene>
    <name evidence="2" type="ORF">A8C56_16585</name>
</gene>
<evidence type="ECO:0000256" key="1">
    <source>
        <dbReference type="SAM" id="Phobius"/>
    </source>
</evidence>